<dbReference type="Gene3D" id="1.20.1740.10">
    <property type="entry name" value="Amino acid/polyamine transporter I"/>
    <property type="match status" value="1"/>
</dbReference>
<dbReference type="EMBL" id="LT840184">
    <property type="protein sequence ID" value="SMF83433.1"/>
    <property type="molecule type" value="Genomic_DNA"/>
</dbReference>
<dbReference type="NCBIfam" id="TIGR00912">
    <property type="entry name" value="2A0309"/>
    <property type="match status" value="1"/>
</dbReference>
<feature type="transmembrane region" description="Helical" evidence="8">
    <location>
        <begin position="337"/>
        <end position="357"/>
    </location>
</feature>
<name>A0A1X7HCY3_9BACL</name>
<dbReference type="STRING" id="1313296.SAMN05661091_2380"/>
<feature type="transmembrane region" description="Helical" evidence="8">
    <location>
        <begin position="43"/>
        <end position="64"/>
    </location>
</feature>
<feature type="transmembrane region" description="Helical" evidence="8">
    <location>
        <begin position="220"/>
        <end position="241"/>
    </location>
</feature>
<feature type="transmembrane region" description="Helical" evidence="8">
    <location>
        <begin position="191"/>
        <end position="208"/>
    </location>
</feature>
<dbReference type="Proteomes" id="UP000192940">
    <property type="component" value="Chromosome I"/>
</dbReference>
<dbReference type="Pfam" id="PF03845">
    <property type="entry name" value="Spore_permease"/>
    <property type="match status" value="1"/>
</dbReference>
<proteinExistence type="inferred from homology"/>
<feature type="transmembrane region" description="Helical" evidence="8">
    <location>
        <begin position="310"/>
        <end position="331"/>
    </location>
</feature>
<keyword evidence="4" id="KW-0309">Germination</keyword>
<dbReference type="AlphaFoldDB" id="A0A1X7HCY3"/>
<evidence type="ECO:0000313" key="9">
    <source>
        <dbReference type="EMBL" id="SMF83433.1"/>
    </source>
</evidence>
<feature type="transmembrane region" description="Helical" evidence="8">
    <location>
        <begin position="12"/>
        <end position="31"/>
    </location>
</feature>
<dbReference type="RefSeq" id="WP_210190664.1">
    <property type="nucleotide sequence ID" value="NZ_LT840184.1"/>
</dbReference>
<comment type="subcellular location">
    <subcellularLocation>
        <location evidence="1">Membrane</location>
        <topology evidence="1">Multi-pass membrane protein</topology>
    </subcellularLocation>
</comment>
<evidence type="ECO:0000256" key="8">
    <source>
        <dbReference type="SAM" id="Phobius"/>
    </source>
</evidence>
<reference evidence="9 10" key="1">
    <citation type="submission" date="2017-04" db="EMBL/GenBank/DDBJ databases">
        <authorList>
            <person name="Afonso C.L."/>
            <person name="Miller P.J."/>
            <person name="Scott M.A."/>
            <person name="Spackman E."/>
            <person name="Goraichik I."/>
            <person name="Dimitrov K.M."/>
            <person name="Suarez D.L."/>
            <person name="Swayne D.E."/>
        </authorList>
    </citation>
    <scope>NUCLEOTIDE SEQUENCE [LARGE SCALE GENOMIC DNA]</scope>
    <source>
        <strain evidence="9 10">N3/975</strain>
    </source>
</reference>
<feature type="transmembrane region" description="Helical" evidence="8">
    <location>
        <begin position="111"/>
        <end position="134"/>
    </location>
</feature>
<dbReference type="PANTHER" id="PTHR34975">
    <property type="entry name" value="SPORE GERMINATION PROTEIN A2"/>
    <property type="match status" value="1"/>
</dbReference>
<organism evidence="9 10">
    <name type="scientific">Paenibacillus uliginis N3/975</name>
    <dbReference type="NCBI Taxonomy" id="1313296"/>
    <lineage>
        <taxon>Bacteria</taxon>
        <taxon>Bacillati</taxon>
        <taxon>Bacillota</taxon>
        <taxon>Bacilli</taxon>
        <taxon>Bacillales</taxon>
        <taxon>Paenibacillaceae</taxon>
        <taxon>Paenibacillus</taxon>
    </lineage>
</organism>
<evidence type="ECO:0000256" key="3">
    <source>
        <dbReference type="ARBA" id="ARBA00022448"/>
    </source>
</evidence>
<dbReference type="GO" id="GO:0009847">
    <property type="term" value="P:spore germination"/>
    <property type="evidence" value="ECO:0007669"/>
    <property type="project" value="InterPro"/>
</dbReference>
<feature type="transmembrane region" description="Helical" evidence="8">
    <location>
        <begin position="84"/>
        <end position="105"/>
    </location>
</feature>
<dbReference type="GO" id="GO:0016020">
    <property type="term" value="C:membrane"/>
    <property type="evidence" value="ECO:0007669"/>
    <property type="project" value="UniProtKB-SubCell"/>
</dbReference>
<evidence type="ECO:0000313" key="10">
    <source>
        <dbReference type="Proteomes" id="UP000192940"/>
    </source>
</evidence>
<dbReference type="InterPro" id="IPR004761">
    <property type="entry name" value="Spore_GerAB"/>
</dbReference>
<protein>
    <submittedName>
        <fullName evidence="9">Spore germination protein (Amino acid permease)</fullName>
    </submittedName>
</protein>
<keyword evidence="10" id="KW-1185">Reference proteome</keyword>
<accession>A0A1X7HCY3</accession>
<feature type="transmembrane region" description="Helical" evidence="8">
    <location>
        <begin position="146"/>
        <end position="165"/>
    </location>
</feature>
<sequence length="365" mass="41261">MMTQSEKMLSKLQFFFFIIQAQIGVGVLSIPHELNNNAMGGSGLSVLIAGFVTQIIIIIMWFLLKKYPGLSLFHICLKLCGPVIGRLLIVCYIGHFILLAANILLSTVDVLQSWILLSTPKWVLLGLFSIMALYLAREKLTVLARFYALASFLFIPLIFFVSYGLTQSRVEYMFPLLEAGYMNIVKGAKDATISMYGFEMMLITFPYTQGSNKQRLMTISLANLFVTLFYTFVVVTCVMVFNTEQLRLIPEPVIYLMKSLNFYVFDRADVLFLPIWAITLVCSIVSYCYAPSIGLTVLFKRSNHKNFAPYVIIVSYIIALFPITPMAINQLDRAVEYSAYLFIVGIPLVMMILSLFVKRKAGELA</sequence>
<evidence type="ECO:0000256" key="2">
    <source>
        <dbReference type="ARBA" id="ARBA00007998"/>
    </source>
</evidence>
<evidence type="ECO:0000256" key="1">
    <source>
        <dbReference type="ARBA" id="ARBA00004141"/>
    </source>
</evidence>
<feature type="transmembrane region" description="Helical" evidence="8">
    <location>
        <begin position="271"/>
        <end position="298"/>
    </location>
</feature>
<evidence type="ECO:0000256" key="7">
    <source>
        <dbReference type="ARBA" id="ARBA00023136"/>
    </source>
</evidence>
<evidence type="ECO:0000256" key="4">
    <source>
        <dbReference type="ARBA" id="ARBA00022544"/>
    </source>
</evidence>
<evidence type="ECO:0000256" key="6">
    <source>
        <dbReference type="ARBA" id="ARBA00022989"/>
    </source>
</evidence>
<keyword evidence="5 8" id="KW-0812">Transmembrane</keyword>
<comment type="similarity">
    <text evidence="2">Belongs to the amino acid-polyamine-organocation (APC) superfamily. Spore germination protein (SGP) (TC 2.A.3.9) family.</text>
</comment>
<keyword evidence="6 8" id="KW-1133">Transmembrane helix</keyword>
<gene>
    <name evidence="9" type="ORF">SAMN05661091_2380</name>
</gene>
<keyword evidence="3" id="KW-0813">Transport</keyword>
<dbReference type="PANTHER" id="PTHR34975:SF2">
    <property type="entry name" value="SPORE GERMINATION PROTEIN A2"/>
    <property type="match status" value="1"/>
</dbReference>
<keyword evidence="7 8" id="KW-0472">Membrane</keyword>
<evidence type="ECO:0000256" key="5">
    <source>
        <dbReference type="ARBA" id="ARBA00022692"/>
    </source>
</evidence>